<sequence>MKKIIILGLLILLNTKLNAQVGINNTTPKSTFDIVAKNSDGSTPEGIIAPRLTGEQIKAGDTNYTTEQIGNIIYATTAVGIASTKTINITSPGYYYFDGTIWQRLGHSPQSIGTFIPLVVVAGQATDTFTQSANSGYTKWAFNISLNDSSWSTSNNTYTVPKTGFYQVSLEGTMSPNITHSNSFSWELKYDSSFYIFSNIGNVEANFSYKQGGAIVLFFTEGTILEFGGNVCSSGCTSNYSISNRSFSITYLGGS</sequence>
<evidence type="ECO:0000256" key="1">
    <source>
        <dbReference type="SAM" id="SignalP"/>
    </source>
</evidence>
<organism evidence="2 3">
    <name type="scientific">Chryseobacterium fistulae</name>
    <dbReference type="NCBI Taxonomy" id="2675058"/>
    <lineage>
        <taxon>Bacteria</taxon>
        <taxon>Pseudomonadati</taxon>
        <taxon>Bacteroidota</taxon>
        <taxon>Flavobacteriia</taxon>
        <taxon>Flavobacteriales</taxon>
        <taxon>Weeksellaceae</taxon>
        <taxon>Chryseobacterium group</taxon>
        <taxon>Chryseobacterium</taxon>
    </lineage>
</organism>
<evidence type="ECO:0008006" key="4">
    <source>
        <dbReference type="Google" id="ProtNLM"/>
    </source>
</evidence>
<reference evidence="2 3" key="1">
    <citation type="submission" date="2020-01" db="EMBL/GenBank/DDBJ databases">
        <authorList>
            <person name="Rodrigo-Torres L."/>
            <person name="Arahal R. D."/>
            <person name="Lucena T."/>
        </authorList>
    </citation>
    <scope>NUCLEOTIDE SEQUENCE [LARGE SCALE GENOMIC DNA]</scope>
    <source>
        <strain evidence="2 3">CECT 9393</strain>
    </source>
</reference>
<dbReference type="EMBL" id="CACVBY010000079">
    <property type="protein sequence ID" value="CAA7390977.1"/>
    <property type="molecule type" value="Genomic_DNA"/>
</dbReference>
<evidence type="ECO:0000313" key="3">
    <source>
        <dbReference type="Proteomes" id="UP000445309"/>
    </source>
</evidence>
<name>A0A6N4XV96_9FLAO</name>
<protein>
    <recommendedName>
        <fullName evidence="4">C1q domain-containing protein</fullName>
    </recommendedName>
</protein>
<keyword evidence="3" id="KW-1185">Reference proteome</keyword>
<dbReference type="RefSeq" id="WP_162073838.1">
    <property type="nucleotide sequence ID" value="NZ_CACVBY010000079.1"/>
</dbReference>
<keyword evidence="1" id="KW-0732">Signal</keyword>
<accession>A0A6N4XV96</accession>
<dbReference type="Proteomes" id="UP000445309">
    <property type="component" value="Unassembled WGS sequence"/>
</dbReference>
<proteinExistence type="predicted"/>
<evidence type="ECO:0000313" key="2">
    <source>
        <dbReference type="EMBL" id="CAA7390977.1"/>
    </source>
</evidence>
<gene>
    <name evidence="2" type="ORF">CHRY9393_02821</name>
</gene>
<dbReference type="AlphaFoldDB" id="A0A6N4XV96"/>
<feature type="signal peptide" evidence="1">
    <location>
        <begin position="1"/>
        <end position="19"/>
    </location>
</feature>
<feature type="chain" id="PRO_5026800276" description="C1q domain-containing protein" evidence="1">
    <location>
        <begin position="20"/>
        <end position="255"/>
    </location>
</feature>